<gene>
    <name evidence="1" type="ordered locus">Desru_1742</name>
</gene>
<dbReference type="STRING" id="696281.Desru_1742"/>
<evidence type="ECO:0000313" key="1">
    <source>
        <dbReference type="EMBL" id="AEG60006.1"/>
    </source>
</evidence>
<protein>
    <submittedName>
        <fullName evidence="1">Uncharacterized protein</fullName>
    </submittedName>
</protein>
<dbReference type="RefSeq" id="WP_013841770.1">
    <property type="nucleotide sequence ID" value="NC_015589.1"/>
</dbReference>
<dbReference type="EMBL" id="CP002780">
    <property type="protein sequence ID" value="AEG60006.1"/>
    <property type="molecule type" value="Genomic_DNA"/>
</dbReference>
<evidence type="ECO:0000313" key="2">
    <source>
        <dbReference type="Proteomes" id="UP000009234"/>
    </source>
</evidence>
<dbReference type="AlphaFoldDB" id="F6DT12"/>
<reference evidence="1 2" key="2">
    <citation type="journal article" date="2012" name="Stand. Genomic Sci.">
        <title>Complete genome sequence of the sulfate-reducing firmicute Desulfotomaculum ruminis type strain (DL(T)).</title>
        <authorList>
            <person name="Spring S."/>
            <person name="Visser M."/>
            <person name="Lu M."/>
            <person name="Copeland A."/>
            <person name="Lapidus A."/>
            <person name="Lucas S."/>
            <person name="Cheng J.F."/>
            <person name="Han C."/>
            <person name="Tapia R."/>
            <person name="Goodwin L.A."/>
            <person name="Pitluck S."/>
            <person name="Ivanova N."/>
            <person name="Land M."/>
            <person name="Hauser L."/>
            <person name="Larimer F."/>
            <person name="Rohde M."/>
            <person name="Goker M."/>
            <person name="Detter J.C."/>
            <person name="Kyrpides N.C."/>
            <person name="Woyke T."/>
            <person name="Schaap P.J."/>
            <person name="Plugge C.M."/>
            <person name="Muyzer G."/>
            <person name="Kuever J."/>
            <person name="Pereira I.A."/>
            <person name="Parshina S.N."/>
            <person name="Bernier-Latmani R."/>
            <person name="Stams A.J."/>
            <person name="Klenk H.P."/>
        </authorList>
    </citation>
    <scope>NUCLEOTIDE SEQUENCE [LARGE SCALE GENOMIC DNA]</scope>
    <source>
        <strain evidence="2">ATCC 23193 / DSM 2154 / NCIB 8452 / DL</strain>
    </source>
</reference>
<accession>F6DT12</accession>
<sequence length="57" mass="6464">MIVAQLTDDMICHTVAVVIDDVQISDYVIAVEENDLLLIGKRYDPQINKFLDAEQQT</sequence>
<dbReference type="HOGENOM" id="CLU_2989305_0_0_9"/>
<keyword evidence="2" id="KW-1185">Reference proteome</keyword>
<organism evidence="1 2">
    <name type="scientific">Desulforamulus ruminis (strain ATCC 23193 / DSM 2154 / NCIMB 8452 / DL)</name>
    <name type="common">Desulfotomaculum ruminis</name>
    <dbReference type="NCBI Taxonomy" id="696281"/>
    <lineage>
        <taxon>Bacteria</taxon>
        <taxon>Bacillati</taxon>
        <taxon>Bacillota</taxon>
        <taxon>Clostridia</taxon>
        <taxon>Eubacteriales</taxon>
        <taxon>Peptococcaceae</taxon>
        <taxon>Desulforamulus</taxon>
    </lineage>
</organism>
<name>F6DT12_DESRL</name>
<proteinExistence type="predicted"/>
<reference evidence="2" key="1">
    <citation type="submission" date="2011-05" db="EMBL/GenBank/DDBJ databases">
        <title>Complete sequence of Desulfotomaculum ruminis DSM 2154.</title>
        <authorList>
            <person name="Lucas S."/>
            <person name="Copeland A."/>
            <person name="Lapidus A."/>
            <person name="Cheng J.-F."/>
            <person name="Goodwin L."/>
            <person name="Pitluck S."/>
            <person name="Lu M."/>
            <person name="Detter J.C."/>
            <person name="Han C."/>
            <person name="Tapia R."/>
            <person name="Land M."/>
            <person name="Hauser L."/>
            <person name="Kyrpides N."/>
            <person name="Ivanova N."/>
            <person name="Mikhailova N."/>
            <person name="Pagani I."/>
            <person name="Stams A.J.M."/>
            <person name="Plugge C.M."/>
            <person name="Muyzer G."/>
            <person name="Kuever J."/>
            <person name="Parshina S.N."/>
            <person name="Ivanova A.E."/>
            <person name="Nazina T.N."/>
            <person name="Brambilla E."/>
            <person name="Spring S."/>
            <person name="Klenk H.-P."/>
            <person name="Woyke T."/>
        </authorList>
    </citation>
    <scope>NUCLEOTIDE SEQUENCE [LARGE SCALE GENOMIC DNA]</scope>
    <source>
        <strain evidence="2">ATCC 23193 / DSM 2154 / NCIB 8452 / DL</strain>
    </source>
</reference>
<dbReference type="Proteomes" id="UP000009234">
    <property type="component" value="Chromosome"/>
</dbReference>
<dbReference type="KEGG" id="dru:Desru_1742"/>